<organism evidence="2 3">
    <name type="scientific">Pelomonas lactea</name>
    <dbReference type="NCBI Taxonomy" id="3299030"/>
    <lineage>
        <taxon>Bacteria</taxon>
        <taxon>Pseudomonadati</taxon>
        <taxon>Pseudomonadota</taxon>
        <taxon>Betaproteobacteria</taxon>
        <taxon>Burkholderiales</taxon>
        <taxon>Sphaerotilaceae</taxon>
        <taxon>Roseateles</taxon>
    </lineage>
</organism>
<gene>
    <name evidence="2" type="ORF">ACG04Q_00945</name>
</gene>
<proteinExistence type="predicted"/>
<accession>A0ABW7GDU2</accession>
<reference evidence="2 3" key="1">
    <citation type="submission" date="2024-08" db="EMBL/GenBank/DDBJ databases">
        <authorList>
            <person name="Lu H."/>
        </authorList>
    </citation>
    <scope>NUCLEOTIDE SEQUENCE [LARGE SCALE GENOMIC DNA]</scope>
    <source>
        <strain evidence="2 3">DXS20W</strain>
    </source>
</reference>
<dbReference type="SUPFAM" id="SSF54001">
    <property type="entry name" value="Cysteine proteinases"/>
    <property type="match status" value="1"/>
</dbReference>
<dbReference type="EMBL" id="JBIGHX010000001">
    <property type="protein sequence ID" value="MFG6460115.1"/>
    <property type="molecule type" value="Genomic_DNA"/>
</dbReference>
<protein>
    <submittedName>
        <fullName evidence="2">YiiX/YebB-like N1pC/P60 family cysteine hydrolase</fullName>
    </submittedName>
</protein>
<feature type="region of interest" description="Disordered" evidence="1">
    <location>
        <begin position="414"/>
        <end position="438"/>
    </location>
</feature>
<evidence type="ECO:0000256" key="1">
    <source>
        <dbReference type="SAM" id="MobiDB-lite"/>
    </source>
</evidence>
<feature type="compositionally biased region" description="Low complexity" evidence="1">
    <location>
        <begin position="419"/>
        <end position="428"/>
    </location>
</feature>
<dbReference type="Pfam" id="PF05708">
    <property type="entry name" value="Peptidase_C92"/>
    <property type="match status" value="1"/>
</dbReference>
<dbReference type="Gene3D" id="3.90.1720.10">
    <property type="entry name" value="endopeptidase domain like (from Nostoc punctiforme)"/>
    <property type="match status" value="1"/>
</dbReference>
<dbReference type="InterPro" id="IPR024453">
    <property type="entry name" value="Peptidase_C92"/>
</dbReference>
<keyword evidence="3" id="KW-1185">Reference proteome</keyword>
<feature type="compositionally biased region" description="Gly residues" evidence="1">
    <location>
        <begin position="429"/>
        <end position="438"/>
    </location>
</feature>
<evidence type="ECO:0000313" key="2">
    <source>
        <dbReference type="EMBL" id="MFG6460115.1"/>
    </source>
</evidence>
<comment type="caution">
    <text evidence="2">The sequence shown here is derived from an EMBL/GenBank/DDBJ whole genome shotgun (WGS) entry which is preliminary data.</text>
</comment>
<dbReference type="InterPro" id="IPR038765">
    <property type="entry name" value="Papain-like_cys_pep_sf"/>
</dbReference>
<sequence>MTTPGSPARRFIKNGVLLPGDIVLTTTPAKLSATIRKVTSADISHAMLCVADGSIIDSTGDGVHARNPQWMVIEPGCAFHLLRLPAPVTPEQLQTLIRYAREQISMPYTKVGAVQALLKKGRITRHQFCSRLVAQAYRAAGIQLVPDADRCTPAELLQSPLLVEIHDALRELTPAEEEALASRVDRTQLMRDVTNDLIAGARKVAPGIDTLNDIDLHLQSHPEADAALCQVLISSGYLDVWRGEEIRHPWQYSVREMDRLPHAGMHQYCLGVISDETIGTNRFVFNRAGYRTLHAEFGLEYFRLKMELYSNVAAQHLQRVKTAADWLVKHGYMQKTAHIRPRPHTPEWFESLRSWDPVQAGMTQITIEAAGSAEVCTVCGDDPACDYLLVHPAPAGPGTIRLCEDCYEIRSPDEPMTPLPGTAGADGATAGGPAEGTP</sequence>
<name>A0ABW7GDU2_9BURK</name>
<dbReference type="RefSeq" id="WP_394508915.1">
    <property type="nucleotide sequence ID" value="NZ_JBIGHX010000001.1"/>
</dbReference>
<dbReference type="Proteomes" id="UP001606302">
    <property type="component" value="Unassembled WGS sequence"/>
</dbReference>
<evidence type="ECO:0000313" key="3">
    <source>
        <dbReference type="Proteomes" id="UP001606302"/>
    </source>
</evidence>